<dbReference type="EMBL" id="VHQG01000001">
    <property type="protein sequence ID" value="TPW77579.1"/>
    <property type="molecule type" value="Genomic_DNA"/>
</dbReference>
<feature type="region of interest" description="Disordered" evidence="1">
    <location>
        <begin position="166"/>
        <end position="187"/>
    </location>
</feature>
<evidence type="ECO:0000256" key="1">
    <source>
        <dbReference type="SAM" id="MobiDB-lite"/>
    </source>
</evidence>
<feature type="transmembrane region" description="Helical" evidence="2">
    <location>
        <begin position="53"/>
        <end position="78"/>
    </location>
</feature>
<reference evidence="3 4" key="1">
    <citation type="submission" date="2019-06" db="EMBL/GenBank/DDBJ databases">
        <authorList>
            <person name="Li F."/>
        </authorList>
    </citation>
    <scope>NUCLEOTIDE SEQUENCE [LARGE SCALE GENOMIC DNA]</scope>
    <source>
        <strain evidence="3 4">10F1D-1</strain>
    </source>
</reference>
<dbReference type="OrthoDB" id="4479226at2"/>
<dbReference type="Proteomes" id="UP000316252">
    <property type="component" value="Unassembled WGS sequence"/>
</dbReference>
<accession>A0A506YAS8</accession>
<evidence type="ECO:0000256" key="2">
    <source>
        <dbReference type="SAM" id="Phobius"/>
    </source>
</evidence>
<feature type="transmembrane region" description="Helical" evidence="2">
    <location>
        <begin position="24"/>
        <end position="47"/>
    </location>
</feature>
<organism evidence="3 4">
    <name type="scientific">Schumannella soli</name>
    <dbReference type="NCBI Taxonomy" id="2590779"/>
    <lineage>
        <taxon>Bacteria</taxon>
        <taxon>Bacillati</taxon>
        <taxon>Actinomycetota</taxon>
        <taxon>Actinomycetes</taxon>
        <taxon>Micrococcales</taxon>
        <taxon>Microbacteriaceae</taxon>
        <taxon>Schumannella</taxon>
    </lineage>
</organism>
<dbReference type="AlphaFoldDB" id="A0A506YAS8"/>
<evidence type="ECO:0000313" key="3">
    <source>
        <dbReference type="EMBL" id="TPW77579.1"/>
    </source>
</evidence>
<keyword evidence="2" id="KW-0472">Membrane</keyword>
<comment type="caution">
    <text evidence="3">The sequence shown here is derived from an EMBL/GenBank/DDBJ whole genome shotgun (WGS) entry which is preliminary data.</text>
</comment>
<protein>
    <submittedName>
        <fullName evidence="3">Uncharacterized protein</fullName>
    </submittedName>
</protein>
<evidence type="ECO:0000313" key="4">
    <source>
        <dbReference type="Proteomes" id="UP000316252"/>
    </source>
</evidence>
<sequence>MSHETPVAAVRGARLRWLLAPHPLGWTAVVVGAFDLVIVGIFAPSAYEWLGSWLLPWLTSPGFGGFAAVVAATIAFAAARHQAASQRQAERKEQWWKRAEWALNLTLSDESAIREVGYETLRSLSTSEYAAVHEADIIGAATNRSLVAYRGSVGLVVTAGAEAHGHVGDSQVPVDNENDGEEVRPDE</sequence>
<keyword evidence="2" id="KW-1133">Transmembrane helix</keyword>
<gene>
    <name evidence="3" type="ORF">FJ657_02580</name>
</gene>
<proteinExistence type="predicted"/>
<name>A0A506YAS8_9MICO</name>
<keyword evidence="4" id="KW-1185">Reference proteome</keyword>
<dbReference type="RefSeq" id="WP_141162107.1">
    <property type="nucleotide sequence ID" value="NZ_VHQG01000001.1"/>
</dbReference>
<keyword evidence="2" id="KW-0812">Transmembrane</keyword>